<evidence type="ECO:0000313" key="3">
    <source>
        <dbReference type="Proteomes" id="UP000059680"/>
    </source>
</evidence>
<keyword evidence="3" id="KW-1185">Reference proteome</keyword>
<reference evidence="2 3" key="2">
    <citation type="journal article" date="2013" name="Plant Cell Physiol.">
        <title>Rice Annotation Project Database (RAP-DB): an integrative and interactive database for rice genomics.</title>
        <authorList>
            <person name="Sakai H."/>
            <person name="Lee S.S."/>
            <person name="Tanaka T."/>
            <person name="Numa H."/>
            <person name="Kim J."/>
            <person name="Kawahara Y."/>
            <person name="Wakimoto H."/>
            <person name="Yang C.C."/>
            <person name="Iwamoto M."/>
            <person name="Abe T."/>
            <person name="Yamada Y."/>
            <person name="Muto A."/>
            <person name="Inokuchi H."/>
            <person name="Ikemura T."/>
            <person name="Matsumoto T."/>
            <person name="Sasaki T."/>
            <person name="Itoh T."/>
        </authorList>
    </citation>
    <scope>NUCLEOTIDE SEQUENCE [LARGE SCALE GENOMIC DNA]</scope>
    <source>
        <strain evidence="3">cv. Nipponbare</strain>
    </source>
</reference>
<reference evidence="3" key="1">
    <citation type="journal article" date="2005" name="Nature">
        <title>The map-based sequence of the rice genome.</title>
        <authorList>
            <consortium name="International rice genome sequencing project (IRGSP)"/>
            <person name="Matsumoto T."/>
            <person name="Wu J."/>
            <person name="Kanamori H."/>
            <person name="Katayose Y."/>
            <person name="Fujisawa M."/>
            <person name="Namiki N."/>
            <person name="Mizuno H."/>
            <person name="Yamamoto K."/>
            <person name="Antonio B.A."/>
            <person name="Baba T."/>
            <person name="Sakata K."/>
            <person name="Nagamura Y."/>
            <person name="Aoki H."/>
            <person name="Arikawa K."/>
            <person name="Arita K."/>
            <person name="Bito T."/>
            <person name="Chiden Y."/>
            <person name="Fujitsuka N."/>
            <person name="Fukunaka R."/>
            <person name="Hamada M."/>
            <person name="Harada C."/>
            <person name="Hayashi A."/>
            <person name="Hijishita S."/>
            <person name="Honda M."/>
            <person name="Hosokawa S."/>
            <person name="Ichikawa Y."/>
            <person name="Idonuma A."/>
            <person name="Iijima M."/>
            <person name="Ikeda M."/>
            <person name="Ikeno M."/>
            <person name="Ito K."/>
            <person name="Ito S."/>
            <person name="Ito T."/>
            <person name="Ito Y."/>
            <person name="Ito Y."/>
            <person name="Iwabuchi A."/>
            <person name="Kamiya K."/>
            <person name="Karasawa W."/>
            <person name="Kurita K."/>
            <person name="Katagiri S."/>
            <person name="Kikuta A."/>
            <person name="Kobayashi H."/>
            <person name="Kobayashi N."/>
            <person name="Machita K."/>
            <person name="Maehara T."/>
            <person name="Masukawa M."/>
            <person name="Mizubayashi T."/>
            <person name="Mukai Y."/>
            <person name="Nagasaki H."/>
            <person name="Nagata Y."/>
            <person name="Naito S."/>
            <person name="Nakashima M."/>
            <person name="Nakama Y."/>
            <person name="Nakamichi Y."/>
            <person name="Nakamura M."/>
            <person name="Meguro A."/>
            <person name="Negishi M."/>
            <person name="Ohta I."/>
            <person name="Ohta T."/>
            <person name="Okamoto M."/>
            <person name="Ono N."/>
            <person name="Saji S."/>
            <person name="Sakaguchi M."/>
            <person name="Sakai K."/>
            <person name="Shibata M."/>
            <person name="Shimokawa T."/>
            <person name="Song J."/>
            <person name="Takazaki Y."/>
            <person name="Terasawa K."/>
            <person name="Tsugane M."/>
            <person name="Tsuji K."/>
            <person name="Ueda S."/>
            <person name="Waki K."/>
            <person name="Yamagata H."/>
            <person name="Yamamoto M."/>
            <person name="Yamamoto S."/>
            <person name="Yamane H."/>
            <person name="Yoshiki S."/>
            <person name="Yoshihara R."/>
            <person name="Yukawa K."/>
            <person name="Zhong H."/>
            <person name="Yano M."/>
            <person name="Yuan Q."/>
            <person name="Ouyang S."/>
            <person name="Liu J."/>
            <person name="Jones K.M."/>
            <person name="Gansberger K."/>
            <person name="Moffat K."/>
            <person name="Hill J."/>
            <person name="Bera J."/>
            <person name="Fadrosh D."/>
            <person name="Jin S."/>
            <person name="Johri S."/>
            <person name="Kim M."/>
            <person name="Overton L."/>
            <person name="Reardon M."/>
            <person name="Tsitrin T."/>
            <person name="Vuong H."/>
            <person name="Weaver B."/>
            <person name="Ciecko A."/>
            <person name="Tallon L."/>
            <person name="Jackson J."/>
            <person name="Pai G."/>
            <person name="Aken S.V."/>
            <person name="Utterback T."/>
            <person name="Reidmuller S."/>
            <person name="Feldblyum T."/>
            <person name="Hsiao J."/>
            <person name="Zismann V."/>
            <person name="Iobst S."/>
            <person name="de Vazeille A.R."/>
            <person name="Buell C.R."/>
            <person name="Ying K."/>
            <person name="Li Y."/>
            <person name="Lu T."/>
            <person name="Huang Y."/>
            <person name="Zhao Q."/>
            <person name="Feng Q."/>
            <person name="Zhang L."/>
            <person name="Zhu J."/>
            <person name="Weng Q."/>
            <person name="Mu J."/>
            <person name="Lu Y."/>
            <person name="Fan D."/>
            <person name="Liu Y."/>
            <person name="Guan J."/>
            <person name="Zhang Y."/>
            <person name="Yu S."/>
            <person name="Liu X."/>
            <person name="Zhang Y."/>
            <person name="Hong G."/>
            <person name="Han B."/>
            <person name="Choisne N."/>
            <person name="Demange N."/>
            <person name="Orjeda G."/>
            <person name="Samain S."/>
            <person name="Cattolico L."/>
            <person name="Pelletier E."/>
            <person name="Couloux A."/>
            <person name="Segurens B."/>
            <person name="Wincker P."/>
            <person name="D'Hont A."/>
            <person name="Scarpelli C."/>
            <person name="Weissenbach J."/>
            <person name="Salanoubat M."/>
            <person name="Quetier F."/>
            <person name="Yu Y."/>
            <person name="Kim H.R."/>
            <person name="Rambo T."/>
            <person name="Currie J."/>
            <person name="Collura K."/>
            <person name="Luo M."/>
            <person name="Yang T."/>
            <person name="Ammiraju J.S.S."/>
            <person name="Engler F."/>
            <person name="Soderlund C."/>
            <person name="Wing R.A."/>
            <person name="Palmer L.E."/>
            <person name="de la Bastide M."/>
            <person name="Spiegel L."/>
            <person name="Nascimento L."/>
            <person name="Zutavern T."/>
            <person name="O'Shaughnessy A."/>
            <person name="Dike S."/>
            <person name="Dedhia N."/>
            <person name="Preston R."/>
            <person name="Balija V."/>
            <person name="McCombie W.R."/>
            <person name="Chow T."/>
            <person name="Chen H."/>
            <person name="Chung M."/>
            <person name="Chen C."/>
            <person name="Shaw J."/>
            <person name="Wu H."/>
            <person name="Hsiao K."/>
            <person name="Chao Y."/>
            <person name="Chu M."/>
            <person name="Cheng C."/>
            <person name="Hour A."/>
            <person name="Lee P."/>
            <person name="Lin S."/>
            <person name="Lin Y."/>
            <person name="Liou J."/>
            <person name="Liu S."/>
            <person name="Hsing Y."/>
            <person name="Raghuvanshi S."/>
            <person name="Mohanty A."/>
            <person name="Bharti A.K."/>
            <person name="Gaur A."/>
            <person name="Gupta V."/>
            <person name="Kumar D."/>
            <person name="Ravi V."/>
            <person name="Vij S."/>
            <person name="Kapur A."/>
            <person name="Khurana P."/>
            <person name="Khurana P."/>
            <person name="Khurana J.P."/>
            <person name="Tyagi A.K."/>
            <person name="Gaikwad K."/>
            <person name="Singh A."/>
            <person name="Dalal V."/>
            <person name="Srivastava S."/>
            <person name="Dixit A."/>
            <person name="Pal A.K."/>
            <person name="Ghazi I.A."/>
            <person name="Yadav M."/>
            <person name="Pandit A."/>
            <person name="Bhargava A."/>
            <person name="Sureshbabu K."/>
            <person name="Batra K."/>
            <person name="Sharma T.R."/>
            <person name="Mohapatra T."/>
            <person name="Singh N.K."/>
            <person name="Messing J."/>
            <person name="Nelson A.B."/>
            <person name="Fuks G."/>
            <person name="Kavchok S."/>
            <person name="Keizer G."/>
            <person name="Linton E."/>
            <person name="Llaca V."/>
            <person name="Song R."/>
            <person name="Tanyolac B."/>
            <person name="Young S."/>
            <person name="Ho-Il K."/>
            <person name="Hahn J.H."/>
            <person name="Sangsakoo G."/>
            <person name="Vanavichit A."/>
            <person name="de Mattos Luiz.A.T."/>
            <person name="Zimmer P.D."/>
            <person name="Malone G."/>
            <person name="Dellagostin O."/>
            <person name="de Oliveira A.C."/>
            <person name="Bevan M."/>
            <person name="Bancroft I."/>
            <person name="Minx P."/>
            <person name="Cordum H."/>
            <person name="Wilson R."/>
            <person name="Cheng Z."/>
            <person name="Jin W."/>
            <person name="Jiang J."/>
            <person name="Leong S.A."/>
            <person name="Iwama H."/>
            <person name="Gojobori T."/>
            <person name="Itoh T."/>
            <person name="Niimura Y."/>
            <person name="Fujii Y."/>
            <person name="Habara T."/>
            <person name="Sakai H."/>
            <person name="Sato Y."/>
            <person name="Wilson G."/>
            <person name="Kumar K."/>
            <person name="McCouch S."/>
            <person name="Juretic N."/>
            <person name="Hoen D."/>
            <person name="Wright S."/>
            <person name="Bruskiewich R."/>
            <person name="Bureau T."/>
            <person name="Miyao A."/>
            <person name="Hirochika H."/>
            <person name="Nishikawa T."/>
            <person name="Kadowaki K."/>
            <person name="Sugiura M."/>
            <person name="Burr B."/>
            <person name="Sasaki T."/>
        </authorList>
    </citation>
    <scope>NUCLEOTIDE SEQUENCE [LARGE SCALE GENOMIC DNA]</scope>
    <source>
        <strain evidence="3">cv. Nipponbare</strain>
    </source>
</reference>
<dbReference type="ExpressionAtlas" id="A0A0P0WYE4">
    <property type="expression patterns" value="baseline and differential"/>
</dbReference>
<reference evidence="2 3" key="3">
    <citation type="journal article" date="2013" name="Rice">
        <title>Improvement of the Oryza sativa Nipponbare reference genome using next generation sequence and optical map data.</title>
        <authorList>
            <person name="Kawahara Y."/>
            <person name="de la Bastide M."/>
            <person name="Hamilton J.P."/>
            <person name="Kanamori H."/>
            <person name="McCombie W.R."/>
            <person name="Ouyang S."/>
            <person name="Schwartz D.C."/>
            <person name="Tanaka T."/>
            <person name="Wu J."/>
            <person name="Zhou S."/>
            <person name="Childs K.L."/>
            <person name="Davidson R.M."/>
            <person name="Lin H."/>
            <person name="Quesada-Ocampo L."/>
            <person name="Vaillancourt B."/>
            <person name="Sakai H."/>
            <person name="Lee S.S."/>
            <person name="Kim J."/>
            <person name="Numa H."/>
            <person name="Itoh T."/>
            <person name="Buell C.R."/>
            <person name="Matsumoto T."/>
        </authorList>
    </citation>
    <scope>NUCLEOTIDE SEQUENCE [LARGE SCALE GENOMIC DNA]</scope>
    <source>
        <strain evidence="3">cv. Nipponbare</strain>
    </source>
</reference>
<sequence length="100" mass="10478">RALRLSAHAAAALLLRSAARQWRGGHGEGEAGQAAEKPSAGGFLHIDGCSGRRAGEASSGARHRPSRTPRVADDLLCLDTNCSSKSSSNRGCRNVPTWNN</sequence>
<dbReference type="EMBL" id="AP014962">
    <property type="protein sequence ID" value="BAS98387.1"/>
    <property type="molecule type" value="Genomic_DNA"/>
</dbReference>
<name>A0A0P0WYE4_ORYSJ</name>
<dbReference type="AlphaFoldDB" id="A0A0P0WYE4"/>
<gene>
    <name evidence="2" type="ordered locus">Os06g0585900</name>
    <name evidence="2" type="ORF">OSNPB_060585900</name>
</gene>
<dbReference type="Proteomes" id="UP000059680">
    <property type="component" value="Chromosome 6"/>
</dbReference>
<feature type="region of interest" description="Disordered" evidence="1">
    <location>
        <begin position="22"/>
        <end position="100"/>
    </location>
</feature>
<feature type="compositionally biased region" description="Polar residues" evidence="1">
    <location>
        <begin position="80"/>
        <end position="100"/>
    </location>
</feature>
<proteinExistence type="predicted"/>
<dbReference type="Gramene" id="Os06t0585900-02">
    <property type="protein sequence ID" value="Os06t0585900-02"/>
    <property type="gene ID" value="Os06g0585900"/>
</dbReference>
<evidence type="ECO:0000313" key="2">
    <source>
        <dbReference type="EMBL" id="BAS98387.1"/>
    </source>
</evidence>
<organism evidence="2 3">
    <name type="scientific">Oryza sativa subsp. japonica</name>
    <name type="common">Rice</name>
    <dbReference type="NCBI Taxonomy" id="39947"/>
    <lineage>
        <taxon>Eukaryota</taxon>
        <taxon>Viridiplantae</taxon>
        <taxon>Streptophyta</taxon>
        <taxon>Embryophyta</taxon>
        <taxon>Tracheophyta</taxon>
        <taxon>Spermatophyta</taxon>
        <taxon>Magnoliopsida</taxon>
        <taxon>Liliopsida</taxon>
        <taxon>Poales</taxon>
        <taxon>Poaceae</taxon>
        <taxon>BOP clade</taxon>
        <taxon>Oryzoideae</taxon>
        <taxon>Oryzeae</taxon>
        <taxon>Oryzinae</taxon>
        <taxon>Oryza</taxon>
        <taxon>Oryza sativa</taxon>
    </lineage>
</organism>
<feature type="non-terminal residue" evidence="2">
    <location>
        <position position="100"/>
    </location>
</feature>
<accession>A0A0P0WYE4</accession>
<protein>
    <submittedName>
        <fullName evidence="2">Os06g0585900 protein</fullName>
    </submittedName>
</protein>
<evidence type="ECO:0000256" key="1">
    <source>
        <dbReference type="SAM" id="MobiDB-lite"/>
    </source>
</evidence>